<keyword evidence="5" id="KW-0862">Zinc</keyword>
<evidence type="ECO:0000256" key="2">
    <source>
        <dbReference type="ARBA" id="ARBA00022723"/>
    </source>
</evidence>
<name>A0A7R9L8V5_9ACAR</name>
<keyword evidence="6" id="KW-0805">Transcription regulation</keyword>
<dbReference type="InterPro" id="IPR013087">
    <property type="entry name" value="Znf_C2H2_type"/>
</dbReference>
<proteinExistence type="predicted"/>
<dbReference type="EMBL" id="OC872591">
    <property type="protein sequence ID" value="CAD7635938.1"/>
    <property type="molecule type" value="Genomic_DNA"/>
</dbReference>
<dbReference type="PROSITE" id="PS00028">
    <property type="entry name" value="ZINC_FINGER_C2H2_1"/>
    <property type="match status" value="5"/>
</dbReference>
<dbReference type="GO" id="GO:0008270">
    <property type="term" value="F:zinc ion binding"/>
    <property type="evidence" value="ECO:0007669"/>
    <property type="project" value="UniProtKB-KW"/>
</dbReference>
<dbReference type="GO" id="GO:0005634">
    <property type="term" value="C:nucleus"/>
    <property type="evidence" value="ECO:0007669"/>
    <property type="project" value="UniProtKB-SubCell"/>
</dbReference>
<dbReference type="GO" id="GO:0006357">
    <property type="term" value="P:regulation of transcription by RNA polymerase II"/>
    <property type="evidence" value="ECO:0007669"/>
    <property type="project" value="TreeGrafter"/>
</dbReference>
<evidence type="ECO:0000256" key="8">
    <source>
        <dbReference type="ARBA" id="ARBA00023242"/>
    </source>
</evidence>
<evidence type="ECO:0000259" key="10">
    <source>
        <dbReference type="PROSITE" id="PS50157"/>
    </source>
</evidence>
<dbReference type="FunFam" id="3.30.160.60:FF:000100">
    <property type="entry name" value="Zinc finger 45-like"/>
    <property type="match status" value="1"/>
</dbReference>
<feature type="domain" description="C2H2-type" evidence="10">
    <location>
        <begin position="98"/>
        <end position="128"/>
    </location>
</feature>
<reference evidence="11" key="1">
    <citation type="submission" date="2020-11" db="EMBL/GenBank/DDBJ databases">
        <authorList>
            <person name="Tran Van P."/>
        </authorList>
    </citation>
    <scope>NUCLEOTIDE SEQUENCE</scope>
</reference>
<keyword evidence="4 9" id="KW-0863">Zinc-finger</keyword>
<feature type="domain" description="C2H2-type" evidence="10">
    <location>
        <begin position="128"/>
        <end position="158"/>
    </location>
</feature>
<evidence type="ECO:0000256" key="1">
    <source>
        <dbReference type="ARBA" id="ARBA00004123"/>
    </source>
</evidence>
<dbReference type="AlphaFoldDB" id="A0A7R9L8V5"/>
<protein>
    <recommendedName>
        <fullName evidence="10">C2H2-type domain-containing protein</fullName>
    </recommendedName>
</protein>
<dbReference type="Pfam" id="PF00096">
    <property type="entry name" value="zf-C2H2"/>
    <property type="match status" value="3"/>
</dbReference>
<feature type="domain" description="C2H2-type" evidence="10">
    <location>
        <begin position="36"/>
        <end position="66"/>
    </location>
</feature>
<evidence type="ECO:0000256" key="9">
    <source>
        <dbReference type="PROSITE-ProRule" id="PRU00042"/>
    </source>
</evidence>
<evidence type="ECO:0000313" key="11">
    <source>
        <dbReference type="EMBL" id="CAD7635938.1"/>
    </source>
</evidence>
<keyword evidence="8" id="KW-0539">Nucleus</keyword>
<evidence type="ECO:0000256" key="4">
    <source>
        <dbReference type="ARBA" id="ARBA00022771"/>
    </source>
</evidence>
<accession>A0A7R9L8V5</accession>
<keyword evidence="7" id="KW-0804">Transcription</keyword>
<feature type="non-terminal residue" evidence="11">
    <location>
        <position position="1"/>
    </location>
</feature>
<evidence type="ECO:0000256" key="7">
    <source>
        <dbReference type="ARBA" id="ARBA00023163"/>
    </source>
</evidence>
<evidence type="ECO:0000256" key="6">
    <source>
        <dbReference type="ARBA" id="ARBA00023015"/>
    </source>
</evidence>
<dbReference type="PANTHER" id="PTHR46179:SF13">
    <property type="entry name" value="C2H2-TYPE DOMAIN-CONTAINING PROTEIN"/>
    <property type="match status" value="1"/>
</dbReference>
<keyword evidence="2" id="KW-0479">Metal-binding</keyword>
<dbReference type="InterPro" id="IPR051061">
    <property type="entry name" value="Zinc_finger_trans_reg"/>
</dbReference>
<comment type="subcellular location">
    <subcellularLocation>
        <location evidence="1">Nucleus</location>
    </subcellularLocation>
</comment>
<sequence length="337" mass="40500">MKSVKGMHCFWPKCQFKTNKQRYLKTHLLIHSEKRFNCDFNNCHKSYKHRSELSKHKNIVHLNRGKEMHCFWPKCQYKTRESKKFTAHQSMHLNVKQFKCDFNNCNKSFTQFSNLQTHKNPVHLNVKFICDFNECHKSFTSKKGLFLHKSCVHLNERKFKCNEENCGKKFTSTQSLIQHKRIHSGEKPFVCDFIGCNKSFRKRSNLMDHKIIHSNDATIYSCFWPKCQYKTKNKWSFRTHELIHSELILTHENHLNIKSYKCIHNNCNQRKRRPVPDLLYLSQIHEAMAIRSQVELYRRNREVDPQTGFDGTMGALYWHNSTTYGRRPTYYSLIYQF</sequence>
<dbReference type="FunFam" id="3.30.160.60:FF:000072">
    <property type="entry name" value="zinc finger protein 143 isoform X1"/>
    <property type="match status" value="1"/>
</dbReference>
<evidence type="ECO:0000256" key="3">
    <source>
        <dbReference type="ARBA" id="ARBA00022737"/>
    </source>
</evidence>
<dbReference type="Gene3D" id="3.20.20.80">
    <property type="entry name" value="Glycosidases"/>
    <property type="match status" value="1"/>
</dbReference>
<organism evidence="11">
    <name type="scientific">Medioppia subpectinata</name>
    <dbReference type="NCBI Taxonomy" id="1979941"/>
    <lineage>
        <taxon>Eukaryota</taxon>
        <taxon>Metazoa</taxon>
        <taxon>Ecdysozoa</taxon>
        <taxon>Arthropoda</taxon>
        <taxon>Chelicerata</taxon>
        <taxon>Arachnida</taxon>
        <taxon>Acari</taxon>
        <taxon>Acariformes</taxon>
        <taxon>Sarcoptiformes</taxon>
        <taxon>Oribatida</taxon>
        <taxon>Brachypylina</taxon>
        <taxon>Oppioidea</taxon>
        <taxon>Oppiidae</taxon>
        <taxon>Medioppia</taxon>
    </lineage>
</organism>
<feature type="domain" description="C2H2-type" evidence="10">
    <location>
        <begin position="159"/>
        <end position="188"/>
    </location>
</feature>
<gene>
    <name evidence="11" type="ORF">OSB1V03_LOCUS16328</name>
</gene>
<dbReference type="EMBL" id="CAJPIZ010018016">
    <property type="protein sequence ID" value="CAG2116368.1"/>
    <property type="molecule type" value="Genomic_DNA"/>
</dbReference>
<keyword evidence="12" id="KW-1185">Reference proteome</keyword>
<dbReference type="PANTHER" id="PTHR46179">
    <property type="entry name" value="ZINC FINGER PROTEIN"/>
    <property type="match status" value="1"/>
</dbReference>
<dbReference type="Gene3D" id="3.30.160.60">
    <property type="entry name" value="Classic Zinc Finger"/>
    <property type="match status" value="4"/>
</dbReference>
<dbReference type="PROSITE" id="PS50157">
    <property type="entry name" value="ZINC_FINGER_C2H2_2"/>
    <property type="match status" value="5"/>
</dbReference>
<evidence type="ECO:0000256" key="5">
    <source>
        <dbReference type="ARBA" id="ARBA00022833"/>
    </source>
</evidence>
<dbReference type="SMART" id="SM00355">
    <property type="entry name" value="ZnF_C2H2"/>
    <property type="match status" value="8"/>
</dbReference>
<dbReference type="OrthoDB" id="6537702at2759"/>
<dbReference type="InterPro" id="IPR036236">
    <property type="entry name" value="Znf_C2H2_sf"/>
</dbReference>
<keyword evidence="3" id="KW-0677">Repeat</keyword>
<dbReference type="SUPFAM" id="SSF57667">
    <property type="entry name" value="beta-beta-alpha zinc fingers"/>
    <property type="match status" value="3"/>
</dbReference>
<feature type="domain" description="C2H2-type" evidence="10">
    <location>
        <begin position="189"/>
        <end position="218"/>
    </location>
</feature>
<evidence type="ECO:0000313" key="12">
    <source>
        <dbReference type="Proteomes" id="UP000759131"/>
    </source>
</evidence>
<dbReference type="Proteomes" id="UP000759131">
    <property type="component" value="Unassembled WGS sequence"/>
</dbReference>